<comment type="caution">
    <text evidence="2">The sequence shown here is derived from an EMBL/GenBank/DDBJ whole genome shotgun (WGS) entry which is preliminary data.</text>
</comment>
<organism evidence="2 3">
    <name type="scientific">Clohesyomyces aquaticus</name>
    <dbReference type="NCBI Taxonomy" id="1231657"/>
    <lineage>
        <taxon>Eukaryota</taxon>
        <taxon>Fungi</taxon>
        <taxon>Dikarya</taxon>
        <taxon>Ascomycota</taxon>
        <taxon>Pezizomycotina</taxon>
        <taxon>Dothideomycetes</taxon>
        <taxon>Pleosporomycetidae</taxon>
        <taxon>Pleosporales</taxon>
        <taxon>Lindgomycetaceae</taxon>
        <taxon>Clohesyomyces</taxon>
    </lineage>
</organism>
<dbReference type="Proteomes" id="UP000193144">
    <property type="component" value="Unassembled WGS sequence"/>
</dbReference>
<sequence>MEMKFFTILSFGADNGKDKPKTIDNGGAQTAAPAALPAAPPAARSAPAQAPPQAAQSCKVQSQLAAGIQQNIDIQAKELQGVMALQFLAAAPTANATGGNNANACFASAQKSVLAIQAQGIKVREANQKLATELKSPSIAGLDIVSKAQVQEAAQVQSLKGDAGRDNATLEALVKEVQDGTAQNQRNLADAVKGGCVV</sequence>
<feature type="compositionally biased region" description="Low complexity" evidence="1">
    <location>
        <begin position="28"/>
        <end position="54"/>
    </location>
</feature>
<keyword evidence="3" id="KW-1185">Reference proteome</keyword>
<gene>
    <name evidence="2" type="ORF">BCR34DRAFT_637784</name>
</gene>
<dbReference type="AlphaFoldDB" id="A0A1Y1YSC8"/>
<protein>
    <submittedName>
        <fullName evidence="2">Uncharacterized protein</fullName>
    </submittedName>
</protein>
<feature type="region of interest" description="Disordered" evidence="1">
    <location>
        <begin position="16"/>
        <end position="54"/>
    </location>
</feature>
<dbReference type="EMBL" id="MCFA01000179">
    <property type="protein sequence ID" value="ORY00734.1"/>
    <property type="molecule type" value="Genomic_DNA"/>
</dbReference>
<evidence type="ECO:0000256" key="1">
    <source>
        <dbReference type="SAM" id="MobiDB-lite"/>
    </source>
</evidence>
<evidence type="ECO:0000313" key="2">
    <source>
        <dbReference type="EMBL" id="ORY00734.1"/>
    </source>
</evidence>
<evidence type="ECO:0000313" key="3">
    <source>
        <dbReference type="Proteomes" id="UP000193144"/>
    </source>
</evidence>
<name>A0A1Y1YSC8_9PLEO</name>
<proteinExistence type="predicted"/>
<dbReference type="STRING" id="1231657.A0A1Y1YSC8"/>
<reference evidence="2 3" key="1">
    <citation type="submission" date="2016-07" db="EMBL/GenBank/DDBJ databases">
        <title>Pervasive Adenine N6-methylation of Active Genes in Fungi.</title>
        <authorList>
            <consortium name="DOE Joint Genome Institute"/>
            <person name="Mondo S.J."/>
            <person name="Dannebaum R.O."/>
            <person name="Kuo R.C."/>
            <person name="Labutti K."/>
            <person name="Haridas S."/>
            <person name="Kuo A."/>
            <person name="Salamov A."/>
            <person name="Ahrendt S.R."/>
            <person name="Lipzen A."/>
            <person name="Sullivan W."/>
            <person name="Andreopoulos W.B."/>
            <person name="Clum A."/>
            <person name="Lindquist E."/>
            <person name="Daum C."/>
            <person name="Ramamoorthy G.K."/>
            <person name="Gryganskyi A."/>
            <person name="Culley D."/>
            <person name="Magnuson J.K."/>
            <person name="James T.Y."/>
            <person name="O'Malley M.A."/>
            <person name="Stajich J.E."/>
            <person name="Spatafora J.W."/>
            <person name="Visel A."/>
            <person name="Grigoriev I.V."/>
        </authorList>
    </citation>
    <scope>NUCLEOTIDE SEQUENCE [LARGE SCALE GENOMIC DNA]</scope>
    <source>
        <strain evidence="2 3">CBS 115471</strain>
    </source>
</reference>
<accession>A0A1Y1YSC8</accession>
<dbReference type="OrthoDB" id="3638982at2759"/>